<dbReference type="Pfam" id="PF00440">
    <property type="entry name" value="TetR_N"/>
    <property type="match status" value="1"/>
</dbReference>
<keyword evidence="1" id="KW-0238">DNA-binding</keyword>
<proteinExistence type="predicted"/>
<dbReference type="GO" id="GO:0003677">
    <property type="term" value="F:DNA binding"/>
    <property type="evidence" value="ECO:0007669"/>
    <property type="project" value="UniProtKB-KW"/>
</dbReference>
<evidence type="ECO:0000313" key="4">
    <source>
        <dbReference type="Proteomes" id="UP000008229"/>
    </source>
</evidence>
<dbReference type="eggNOG" id="COG1309">
    <property type="taxonomic scope" value="Bacteria"/>
</dbReference>
<gene>
    <name evidence="3" type="ordered locus">Cwoe_0353</name>
</gene>
<dbReference type="KEGG" id="cwo:Cwoe_0353"/>
<organism evidence="3 4">
    <name type="scientific">Conexibacter woesei (strain DSM 14684 / CCUG 47730 / CIP 108061 / JCM 11494 / NBRC 100937 / ID131577)</name>
    <dbReference type="NCBI Taxonomy" id="469383"/>
    <lineage>
        <taxon>Bacteria</taxon>
        <taxon>Bacillati</taxon>
        <taxon>Actinomycetota</taxon>
        <taxon>Thermoleophilia</taxon>
        <taxon>Solirubrobacterales</taxon>
        <taxon>Conexibacteraceae</taxon>
        <taxon>Conexibacter</taxon>
    </lineage>
</organism>
<dbReference type="SUPFAM" id="SSF46689">
    <property type="entry name" value="Homeodomain-like"/>
    <property type="match status" value="1"/>
</dbReference>
<evidence type="ECO:0000313" key="3">
    <source>
        <dbReference type="EMBL" id="ADB48789.1"/>
    </source>
</evidence>
<reference evidence="4" key="2">
    <citation type="submission" date="2010-01" db="EMBL/GenBank/DDBJ databases">
        <title>The complete genome of Conexibacter woesei DSM 14684.</title>
        <authorList>
            <consortium name="US DOE Joint Genome Institute (JGI-PGF)"/>
            <person name="Lucas S."/>
            <person name="Copeland A."/>
            <person name="Lapidus A."/>
            <person name="Glavina del Rio T."/>
            <person name="Dalin E."/>
            <person name="Tice H."/>
            <person name="Bruce D."/>
            <person name="Goodwin L."/>
            <person name="Pitluck S."/>
            <person name="Kyrpides N."/>
            <person name="Mavromatis K."/>
            <person name="Ivanova N."/>
            <person name="Mikhailova N."/>
            <person name="Chertkov O."/>
            <person name="Brettin T."/>
            <person name="Detter J.C."/>
            <person name="Han C."/>
            <person name="Larimer F."/>
            <person name="Land M."/>
            <person name="Hauser L."/>
            <person name="Markowitz V."/>
            <person name="Cheng J.-F."/>
            <person name="Hugenholtz P."/>
            <person name="Woyke T."/>
            <person name="Wu D."/>
            <person name="Pukall R."/>
            <person name="Steenblock K."/>
            <person name="Schneider S."/>
            <person name="Klenk H.-P."/>
            <person name="Eisen J.A."/>
        </authorList>
    </citation>
    <scope>NUCLEOTIDE SEQUENCE [LARGE SCALE GENOMIC DNA]</scope>
    <source>
        <strain evidence="4">DSM 14684 / CIP 108061 / JCM 11494 / NBRC 100937 / ID131577</strain>
    </source>
</reference>
<dbReference type="AlphaFoldDB" id="D3F718"/>
<dbReference type="Proteomes" id="UP000008229">
    <property type="component" value="Chromosome"/>
</dbReference>
<sequence>MAGGRAAAGGAGIPPYRRWYGGGMSELPQLPLSAGHRDRLVAGMAAAVRAHGYRDSTVTEVVAHARTSRRSFYEQFEDREACYLALFDVVGELLVEAVAASVDPAAGWEEQVDQALGTYVDAIASEPELTVSFIREVPALGAVGTARQRDAIESFARLLMRLASSDGMQRSGVSRVSMATAVLLVGGLRELVAHAIEHDEPLSEVRAVASDVIKSVLDPGRVTARAPH</sequence>
<dbReference type="EMBL" id="CP001854">
    <property type="protein sequence ID" value="ADB48789.1"/>
    <property type="molecule type" value="Genomic_DNA"/>
</dbReference>
<dbReference type="InterPro" id="IPR001647">
    <property type="entry name" value="HTH_TetR"/>
</dbReference>
<dbReference type="HOGENOM" id="CLU_069356_13_1_11"/>
<evidence type="ECO:0000259" key="2">
    <source>
        <dbReference type="Pfam" id="PF00440"/>
    </source>
</evidence>
<name>D3F718_CONWI</name>
<dbReference type="STRING" id="469383.Cwoe_0353"/>
<reference evidence="3 4" key="1">
    <citation type="journal article" date="2010" name="Stand. Genomic Sci.">
        <title>Complete genome sequence of Conexibacter woesei type strain (ID131577).</title>
        <authorList>
            <person name="Pukall R."/>
            <person name="Lapidus A."/>
            <person name="Glavina Del Rio T."/>
            <person name="Copeland A."/>
            <person name="Tice H."/>
            <person name="Cheng J.-F."/>
            <person name="Lucas S."/>
            <person name="Chen F."/>
            <person name="Nolan M."/>
            <person name="Bruce D."/>
            <person name="Goodwin L."/>
            <person name="Pitluck S."/>
            <person name="Mavromatis K."/>
            <person name="Ivanova N."/>
            <person name="Ovchinnikova G."/>
            <person name="Pati A."/>
            <person name="Chen A."/>
            <person name="Palaniappan K."/>
            <person name="Land M."/>
            <person name="Hauser L."/>
            <person name="Chang Y.-J."/>
            <person name="Jeffries C.D."/>
            <person name="Chain P."/>
            <person name="Meincke L."/>
            <person name="Sims D."/>
            <person name="Brettin T."/>
            <person name="Detter J.C."/>
            <person name="Rohde M."/>
            <person name="Goeker M."/>
            <person name="Bristow J."/>
            <person name="Eisen J.A."/>
            <person name="Markowitz V."/>
            <person name="Kyrpides N.C."/>
            <person name="Klenk H.-P."/>
            <person name="Hugenholtz P."/>
        </authorList>
    </citation>
    <scope>NUCLEOTIDE SEQUENCE [LARGE SCALE GENOMIC DNA]</scope>
    <source>
        <strain evidence="4">DSM 14684 / CIP 108061 / JCM 11494 / NBRC 100937 / ID131577</strain>
    </source>
</reference>
<evidence type="ECO:0000256" key="1">
    <source>
        <dbReference type="ARBA" id="ARBA00023125"/>
    </source>
</evidence>
<dbReference type="InterPro" id="IPR009057">
    <property type="entry name" value="Homeodomain-like_sf"/>
</dbReference>
<protein>
    <submittedName>
        <fullName evidence="3">Transcriptional regulator, TetR family</fullName>
    </submittedName>
</protein>
<feature type="domain" description="HTH tetR-type" evidence="2">
    <location>
        <begin position="50"/>
        <end position="86"/>
    </location>
</feature>
<accession>D3F718</accession>
<dbReference type="Gene3D" id="1.10.357.10">
    <property type="entry name" value="Tetracycline Repressor, domain 2"/>
    <property type="match status" value="1"/>
</dbReference>
<keyword evidence="4" id="KW-1185">Reference proteome</keyword>